<evidence type="ECO:0000256" key="12">
    <source>
        <dbReference type="RuleBase" id="RU003357"/>
    </source>
</evidence>
<evidence type="ECO:0000259" key="13">
    <source>
        <dbReference type="Pfam" id="PF00593"/>
    </source>
</evidence>
<keyword evidence="5 11" id="KW-0812">Transmembrane</keyword>
<gene>
    <name evidence="15" type="ORF">L288_15550</name>
</gene>
<dbReference type="EMBL" id="ATHO01000141">
    <property type="protein sequence ID" value="EQB02846.1"/>
    <property type="molecule type" value="Genomic_DNA"/>
</dbReference>
<evidence type="ECO:0000313" key="15">
    <source>
        <dbReference type="EMBL" id="EQB02846.1"/>
    </source>
</evidence>
<evidence type="ECO:0000256" key="2">
    <source>
        <dbReference type="ARBA" id="ARBA00022448"/>
    </source>
</evidence>
<evidence type="ECO:0008006" key="17">
    <source>
        <dbReference type="Google" id="ProtNLM"/>
    </source>
</evidence>
<sequence length="716" mass="77223">MAQTAPDSAAAPESQSADSGLEDIIVTAQRRSENIQRVPIAITAVTADTIQSMGVRGTQDLSSISPGLYFGTQIGNASPFIRGVGTFAVSAGQESAVSVYVDGVYIASQSGSVFALNNIERVEILKGPQGTLFGRNATGGLIQVITKDPSHDTQVQGTIGYGNYDTTEAKIYASTGLTDTIAVDFAGSYTHQGDGWGKNVVTGRDVNKRPHDLSLRSKLLFTPGPDTRITLSGDYSYNRGDVGVTTRVREGAIAANGYRFTGGFWDSASDITPVLRNEAWGASLKVEQTFDFAKLVSISAFRKSEAKQFLDFDATPSPFLTISLNPRERQFSQELQLQSPESSAINWILGAFYYHGNSRYSPFELGLYPAASGAPGLIYDRILGHQVTNSYAAFAQATVPIGESTRVTAGIRYTKDHRRFDGSEQEILTFAPVSPPATVAATQRASEGKPTWRLSVAHDFAPGVMGYASYNRGFKSGVFNLQAPGSDPIKSEKIDAYEAGVKIDALDRHLRINISGFYSDYKNIQLQRNDDNGVLQLLNAASAKIYGADVEITAIPFEGLTLRGALGLLHSRYGDFPDARLTVPNRDPLTGALIGGNTQTTFNAKGNHTVQSPDYTANVSASYETSLGDGKLAANASYVLQGRTYAEVDNRTFIPGNGQLSADLSYTLPGDHYRVRVWGRNLTKEKVYQQLTEQAFADGAIALAPRTYGVAFDFTF</sequence>
<evidence type="ECO:0000259" key="14">
    <source>
        <dbReference type="Pfam" id="PF07715"/>
    </source>
</evidence>
<keyword evidence="10 11" id="KW-0998">Cell outer membrane</keyword>
<feature type="domain" description="TonB-dependent receptor-like beta-barrel" evidence="13">
    <location>
        <begin position="222"/>
        <end position="682"/>
    </location>
</feature>
<dbReference type="Proteomes" id="UP000015525">
    <property type="component" value="Unassembled WGS sequence"/>
</dbReference>
<dbReference type="AlphaFoldDB" id="T0GGL7"/>
<keyword evidence="3 11" id="KW-1134">Transmembrane beta strand</keyword>
<comment type="caution">
    <text evidence="15">The sequence shown here is derived from an EMBL/GenBank/DDBJ whole genome shotgun (WGS) entry which is preliminary data.</text>
</comment>
<protein>
    <recommendedName>
        <fullName evidence="17">TonB-denpendent receptor</fullName>
    </recommendedName>
</protein>
<dbReference type="Pfam" id="PF07715">
    <property type="entry name" value="Plug"/>
    <property type="match status" value="1"/>
</dbReference>
<dbReference type="Gene3D" id="2.40.170.20">
    <property type="entry name" value="TonB-dependent receptor, beta-barrel domain"/>
    <property type="match status" value="1"/>
</dbReference>
<evidence type="ECO:0000313" key="16">
    <source>
        <dbReference type="Proteomes" id="UP000015525"/>
    </source>
</evidence>
<keyword evidence="8 12" id="KW-0798">TonB box</keyword>
<dbReference type="PATRIC" id="fig|1329909.3.peg.2990"/>
<keyword evidence="2 11" id="KW-0813">Transport</keyword>
<evidence type="ECO:0000256" key="10">
    <source>
        <dbReference type="ARBA" id="ARBA00023237"/>
    </source>
</evidence>
<name>T0GGL7_9SPHN</name>
<keyword evidence="16" id="KW-1185">Reference proteome</keyword>
<dbReference type="PANTHER" id="PTHR32552:SF81">
    <property type="entry name" value="TONB-DEPENDENT OUTER MEMBRANE RECEPTOR"/>
    <property type="match status" value="1"/>
</dbReference>
<evidence type="ECO:0000256" key="6">
    <source>
        <dbReference type="ARBA" id="ARBA00023004"/>
    </source>
</evidence>
<proteinExistence type="inferred from homology"/>
<evidence type="ECO:0000256" key="8">
    <source>
        <dbReference type="ARBA" id="ARBA00023077"/>
    </source>
</evidence>
<evidence type="ECO:0000256" key="1">
    <source>
        <dbReference type="ARBA" id="ARBA00004571"/>
    </source>
</evidence>
<keyword evidence="6" id="KW-0408">Iron</keyword>
<evidence type="ECO:0000256" key="3">
    <source>
        <dbReference type="ARBA" id="ARBA00022452"/>
    </source>
</evidence>
<evidence type="ECO:0000256" key="5">
    <source>
        <dbReference type="ARBA" id="ARBA00022692"/>
    </source>
</evidence>
<keyword evidence="9 11" id="KW-0472">Membrane</keyword>
<dbReference type="InterPro" id="IPR039426">
    <property type="entry name" value="TonB-dep_rcpt-like"/>
</dbReference>
<evidence type="ECO:0000256" key="7">
    <source>
        <dbReference type="ARBA" id="ARBA00023065"/>
    </source>
</evidence>
<evidence type="ECO:0000256" key="11">
    <source>
        <dbReference type="PROSITE-ProRule" id="PRU01360"/>
    </source>
</evidence>
<dbReference type="SUPFAM" id="SSF56935">
    <property type="entry name" value="Porins"/>
    <property type="match status" value="1"/>
</dbReference>
<accession>T0GGL7</accession>
<comment type="subcellular location">
    <subcellularLocation>
        <location evidence="1 11">Cell outer membrane</location>
        <topology evidence="1 11">Multi-pass membrane protein</topology>
    </subcellularLocation>
</comment>
<keyword evidence="7" id="KW-0406">Ion transport</keyword>
<comment type="similarity">
    <text evidence="11 12">Belongs to the TonB-dependent receptor family.</text>
</comment>
<evidence type="ECO:0000256" key="9">
    <source>
        <dbReference type="ARBA" id="ARBA00023136"/>
    </source>
</evidence>
<evidence type="ECO:0000256" key="4">
    <source>
        <dbReference type="ARBA" id="ARBA00022496"/>
    </source>
</evidence>
<dbReference type="InterPro" id="IPR000531">
    <property type="entry name" value="Beta-barrel_TonB"/>
</dbReference>
<keyword evidence="4" id="KW-0410">Iron transport</keyword>
<dbReference type="PROSITE" id="PS52016">
    <property type="entry name" value="TONB_DEPENDENT_REC_3"/>
    <property type="match status" value="1"/>
</dbReference>
<dbReference type="Pfam" id="PF00593">
    <property type="entry name" value="TonB_dep_Rec_b-barrel"/>
    <property type="match status" value="1"/>
</dbReference>
<reference evidence="15 16" key="1">
    <citation type="journal article" date="2013" name="Genome Announc.">
        <title>Draft Genome Sequence of Sphingobium quisquiliarum Strain P25T, a Novel Hexachlorocyclohexane (HCH)-Degrading Bacterium Isolated from an HCH Dumpsite.</title>
        <authorList>
            <person name="Kumar Singh A."/>
            <person name="Sangwan N."/>
            <person name="Sharma A."/>
            <person name="Gupta V."/>
            <person name="Khurana J.P."/>
            <person name="Lal R."/>
        </authorList>
    </citation>
    <scope>NUCLEOTIDE SEQUENCE [LARGE SCALE GENOMIC DNA]</scope>
    <source>
        <strain evidence="15 16">P25</strain>
    </source>
</reference>
<dbReference type="InterPro" id="IPR012910">
    <property type="entry name" value="Plug_dom"/>
</dbReference>
<dbReference type="PANTHER" id="PTHR32552">
    <property type="entry name" value="FERRICHROME IRON RECEPTOR-RELATED"/>
    <property type="match status" value="1"/>
</dbReference>
<dbReference type="CDD" id="cd01347">
    <property type="entry name" value="ligand_gated_channel"/>
    <property type="match status" value="1"/>
</dbReference>
<dbReference type="GO" id="GO:0009279">
    <property type="term" value="C:cell outer membrane"/>
    <property type="evidence" value="ECO:0007669"/>
    <property type="project" value="UniProtKB-SubCell"/>
</dbReference>
<dbReference type="InterPro" id="IPR036942">
    <property type="entry name" value="Beta-barrel_TonB_sf"/>
</dbReference>
<feature type="domain" description="TonB-dependent receptor plug" evidence="14">
    <location>
        <begin position="35"/>
        <end position="140"/>
    </location>
</feature>
<organism evidence="15 16">
    <name type="scientific">Sphingobium quisquiliarum P25</name>
    <dbReference type="NCBI Taxonomy" id="1329909"/>
    <lineage>
        <taxon>Bacteria</taxon>
        <taxon>Pseudomonadati</taxon>
        <taxon>Pseudomonadota</taxon>
        <taxon>Alphaproteobacteria</taxon>
        <taxon>Sphingomonadales</taxon>
        <taxon>Sphingomonadaceae</taxon>
        <taxon>Sphingobium</taxon>
    </lineage>
</organism>
<dbReference type="GO" id="GO:0006826">
    <property type="term" value="P:iron ion transport"/>
    <property type="evidence" value="ECO:0007669"/>
    <property type="project" value="UniProtKB-KW"/>
</dbReference>